<feature type="region of interest" description="Disordered" evidence="1">
    <location>
        <begin position="1"/>
        <end position="26"/>
    </location>
</feature>
<evidence type="ECO:0000313" key="3">
    <source>
        <dbReference type="Proteomes" id="UP001500929"/>
    </source>
</evidence>
<dbReference type="EMBL" id="BAAAQY010000003">
    <property type="protein sequence ID" value="GAA2230163.1"/>
    <property type="molecule type" value="Genomic_DNA"/>
</dbReference>
<sequence length="139" mass="15670">MTEPRPATGQARPGNDHARGRRNAAPDLFDRAERALVGSYWYFSRRNWRGEAKKPDLGGITIEVDRKTPDPAKPFLVRYSATHTERHARIDRAMLAVETVRAEQIEVENERYYRANPLARPGLAQALAAALQRSTATES</sequence>
<accession>A0ABN3DFX7</accession>
<comment type="caution">
    <text evidence="2">The sequence shown here is derived from an EMBL/GenBank/DDBJ whole genome shotgun (WGS) entry which is preliminary data.</text>
</comment>
<name>A0ABN3DFX7_9MICO</name>
<evidence type="ECO:0000256" key="1">
    <source>
        <dbReference type="SAM" id="MobiDB-lite"/>
    </source>
</evidence>
<organism evidence="2 3">
    <name type="scientific">Herbiconiux moechotypicola</name>
    <dbReference type="NCBI Taxonomy" id="637393"/>
    <lineage>
        <taxon>Bacteria</taxon>
        <taxon>Bacillati</taxon>
        <taxon>Actinomycetota</taxon>
        <taxon>Actinomycetes</taxon>
        <taxon>Micrococcales</taxon>
        <taxon>Microbacteriaceae</taxon>
        <taxon>Herbiconiux</taxon>
    </lineage>
</organism>
<reference evidence="2 3" key="1">
    <citation type="journal article" date="2019" name="Int. J. Syst. Evol. Microbiol.">
        <title>The Global Catalogue of Microorganisms (GCM) 10K type strain sequencing project: providing services to taxonomists for standard genome sequencing and annotation.</title>
        <authorList>
            <consortium name="The Broad Institute Genomics Platform"/>
            <consortium name="The Broad Institute Genome Sequencing Center for Infectious Disease"/>
            <person name="Wu L."/>
            <person name="Ma J."/>
        </authorList>
    </citation>
    <scope>NUCLEOTIDE SEQUENCE [LARGE SCALE GENOMIC DNA]</scope>
    <source>
        <strain evidence="2 3">JCM 16117</strain>
    </source>
</reference>
<keyword evidence="3" id="KW-1185">Reference proteome</keyword>
<gene>
    <name evidence="2" type="ORF">GCM10009851_13640</name>
</gene>
<protein>
    <submittedName>
        <fullName evidence="2">Uncharacterized protein</fullName>
    </submittedName>
</protein>
<dbReference type="Proteomes" id="UP001500929">
    <property type="component" value="Unassembled WGS sequence"/>
</dbReference>
<evidence type="ECO:0000313" key="2">
    <source>
        <dbReference type="EMBL" id="GAA2230163.1"/>
    </source>
</evidence>
<proteinExistence type="predicted"/>